<feature type="binding site" evidence="9">
    <location>
        <begin position="168"/>
        <end position="169"/>
    </location>
    <ligand>
        <name>ATP</name>
        <dbReference type="ChEBI" id="CHEBI:30616"/>
    </ligand>
</feature>
<dbReference type="InterPro" id="IPR008271">
    <property type="entry name" value="Ser/Thr_kinase_AS"/>
</dbReference>
<feature type="cross-link" description="Glycyl lysine isopeptide (Lys-Gly) (interchain with G-Cter in SUMO2)" evidence="10">
    <location>
        <position position="166"/>
    </location>
</feature>
<evidence type="ECO:0000313" key="16">
    <source>
        <dbReference type="EMBL" id="KAI6660065.1"/>
    </source>
</evidence>
<dbReference type="SUPFAM" id="SSF56112">
    <property type="entry name" value="Protein kinase-like (PK-like)"/>
    <property type="match status" value="1"/>
</dbReference>
<comment type="catalytic activity">
    <reaction evidence="6 13">
        <text>L-threonyl-[protein] + ATP = O-phospho-L-threonyl-[protein] + ADP + H(+)</text>
        <dbReference type="Rhea" id="RHEA:46608"/>
        <dbReference type="Rhea" id="RHEA-COMP:11060"/>
        <dbReference type="Rhea" id="RHEA-COMP:11605"/>
        <dbReference type="ChEBI" id="CHEBI:15378"/>
        <dbReference type="ChEBI" id="CHEBI:30013"/>
        <dbReference type="ChEBI" id="CHEBI:30616"/>
        <dbReference type="ChEBI" id="CHEBI:61977"/>
        <dbReference type="ChEBI" id="CHEBI:456216"/>
        <dbReference type="EC" id="2.7.11.1"/>
    </reaction>
</comment>
<keyword evidence="1 12" id="KW-0723">Serine/threonine-protein kinase</keyword>
<protein>
    <recommendedName>
        <fullName evidence="13">Aurora kinase</fullName>
        <ecNumber evidence="13">2.7.11.1</ecNumber>
    </recommendedName>
</protein>
<dbReference type="EC" id="2.7.11.1" evidence="13"/>
<feature type="binding site" evidence="9">
    <location>
        <begin position="119"/>
        <end position="121"/>
    </location>
    <ligand>
        <name>ATP</name>
        <dbReference type="ChEBI" id="CHEBI:30616"/>
    </ligand>
</feature>
<comment type="catalytic activity">
    <reaction evidence="7 13">
        <text>L-seryl-[protein] + ATP = O-phospho-L-seryl-[protein] + ADP + H(+)</text>
        <dbReference type="Rhea" id="RHEA:17989"/>
        <dbReference type="Rhea" id="RHEA-COMP:9863"/>
        <dbReference type="Rhea" id="RHEA-COMP:11604"/>
        <dbReference type="ChEBI" id="CHEBI:15378"/>
        <dbReference type="ChEBI" id="CHEBI:29999"/>
        <dbReference type="ChEBI" id="CHEBI:30616"/>
        <dbReference type="ChEBI" id="CHEBI:83421"/>
        <dbReference type="ChEBI" id="CHEBI:456216"/>
        <dbReference type="EC" id="2.7.11.1"/>
    </reaction>
</comment>
<dbReference type="FunFam" id="3.30.200.20:FF:000042">
    <property type="entry name" value="Aurora kinase A"/>
    <property type="match status" value="1"/>
</dbReference>
<gene>
    <name evidence="16" type="ORF">LOD99_14406</name>
</gene>
<accession>A0AAV7KGR5</accession>
<sequence length="309" mass="35625">MAESNATYQQPICHDSSHPAKPDLSHPVDNTNKSHWSIDDFEIGKPLGKGKFGNVFLAREKKSKYIIALKVLFKSQLQKGGVEHQLRREVEIQAHLRHPNILRLYGYFYDDRRVYLILEYAPRGELYKQLRAQRTFSEPISAKYIRQIADALNYCHSKAVIHRDIKPENLLLDFFGNIKIADFGWSVHAPTSRRTTLCGTLDYLPPEMINSKPHDKSVDLWSLGVLCYEFLCGYPPFESEDQQSTYTRITTCSFNFPPHVSEGARNFISLLLVIDPTKRLPLDNALTHQWVVDQSAKSDDQMFPQRNDK</sequence>
<dbReference type="PROSITE" id="PS00107">
    <property type="entry name" value="PROTEIN_KINASE_ATP"/>
    <property type="match status" value="1"/>
</dbReference>
<proteinExistence type="inferred from homology"/>
<feature type="domain" description="Protein kinase" evidence="15">
    <location>
        <begin position="41"/>
        <end position="291"/>
    </location>
</feature>
<dbReference type="AlphaFoldDB" id="A0AAV7KGR5"/>
<feature type="binding site" evidence="9 11">
    <location>
        <position position="70"/>
    </location>
    <ligand>
        <name>ATP</name>
        <dbReference type="ChEBI" id="CHEBI:30616"/>
    </ligand>
</feature>
<feature type="binding site" evidence="9">
    <location>
        <position position="51"/>
    </location>
    <ligand>
        <name>ATP</name>
        <dbReference type="ChEBI" id="CHEBI:30616"/>
    </ligand>
</feature>
<organism evidence="16 17">
    <name type="scientific">Oopsacas minuta</name>
    <dbReference type="NCBI Taxonomy" id="111878"/>
    <lineage>
        <taxon>Eukaryota</taxon>
        <taxon>Metazoa</taxon>
        <taxon>Porifera</taxon>
        <taxon>Hexactinellida</taxon>
        <taxon>Hexasterophora</taxon>
        <taxon>Lyssacinosida</taxon>
        <taxon>Leucopsacidae</taxon>
        <taxon>Oopsacas</taxon>
    </lineage>
</organism>
<feature type="compositionally biased region" description="Basic and acidic residues" evidence="14">
    <location>
        <begin position="15"/>
        <end position="26"/>
    </location>
</feature>
<keyword evidence="4 13" id="KW-0418">Kinase</keyword>
<dbReference type="Proteomes" id="UP001165289">
    <property type="component" value="Unassembled WGS sequence"/>
</dbReference>
<dbReference type="PROSITE" id="PS00108">
    <property type="entry name" value="PROTEIN_KINASE_ST"/>
    <property type="match status" value="1"/>
</dbReference>
<dbReference type="Pfam" id="PF00069">
    <property type="entry name" value="Pkinase"/>
    <property type="match status" value="1"/>
</dbReference>
<dbReference type="PANTHER" id="PTHR24350">
    <property type="entry name" value="SERINE/THREONINE-PROTEIN KINASE IAL-RELATED"/>
    <property type="match status" value="1"/>
</dbReference>
<feature type="compositionally biased region" description="Polar residues" evidence="14">
    <location>
        <begin position="1"/>
        <end position="10"/>
    </location>
</feature>
<evidence type="ECO:0000256" key="12">
    <source>
        <dbReference type="RuleBase" id="RU000304"/>
    </source>
</evidence>
<dbReference type="Gene3D" id="3.30.200.20">
    <property type="entry name" value="Phosphorylase Kinase, domain 1"/>
    <property type="match status" value="1"/>
</dbReference>
<feature type="binding site" evidence="9">
    <location>
        <position position="182"/>
    </location>
    <ligand>
        <name>ATP</name>
        <dbReference type="ChEBI" id="CHEBI:30616"/>
    </ligand>
</feature>
<dbReference type="SMART" id="SM00220">
    <property type="entry name" value="S_TKc"/>
    <property type="match status" value="1"/>
</dbReference>
<comment type="caution">
    <text evidence="16">The sequence shown here is derived from an EMBL/GenBank/DDBJ whole genome shotgun (WGS) entry which is preliminary data.</text>
</comment>
<dbReference type="Gene3D" id="1.10.510.10">
    <property type="entry name" value="Transferase(Phosphotransferase) domain 1"/>
    <property type="match status" value="1"/>
</dbReference>
<evidence type="ECO:0000256" key="2">
    <source>
        <dbReference type="ARBA" id="ARBA00022679"/>
    </source>
</evidence>
<comment type="similarity">
    <text evidence="13">Belongs to the protein kinase superfamily. Ser/Thr protein kinase family. Aurora subfamily.</text>
</comment>
<dbReference type="InterPro" id="IPR017441">
    <property type="entry name" value="Protein_kinase_ATP_BS"/>
</dbReference>
<evidence type="ECO:0000256" key="8">
    <source>
        <dbReference type="PIRSR" id="PIRSR630616-1"/>
    </source>
</evidence>
<name>A0AAV7KGR5_9METZ</name>
<evidence type="ECO:0000256" key="6">
    <source>
        <dbReference type="ARBA" id="ARBA00047899"/>
    </source>
</evidence>
<dbReference type="GO" id="GO:0004674">
    <property type="term" value="F:protein serine/threonine kinase activity"/>
    <property type="evidence" value="ECO:0007669"/>
    <property type="project" value="UniProtKB-KW"/>
</dbReference>
<keyword evidence="5 9" id="KW-0067">ATP-binding</keyword>
<evidence type="ECO:0000256" key="4">
    <source>
        <dbReference type="ARBA" id="ARBA00022777"/>
    </source>
</evidence>
<feature type="region of interest" description="Disordered" evidence="14">
    <location>
        <begin position="1"/>
        <end position="29"/>
    </location>
</feature>
<evidence type="ECO:0000313" key="17">
    <source>
        <dbReference type="Proteomes" id="UP001165289"/>
    </source>
</evidence>
<evidence type="ECO:0000256" key="5">
    <source>
        <dbReference type="ARBA" id="ARBA00022840"/>
    </source>
</evidence>
<dbReference type="CDD" id="cd14007">
    <property type="entry name" value="STKc_Aurora"/>
    <property type="match status" value="1"/>
</dbReference>
<evidence type="ECO:0000256" key="3">
    <source>
        <dbReference type="ARBA" id="ARBA00022741"/>
    </source>
</evidence>
<evidence type="ECO:0000256" key="1">
    <source>
        <dbReference type="ARBA" id="ARBA00022527"/>
    </source>
</evidence>
<dbReference type="FunFam" id="1.10.510.10:FF:000235">
    <property type="entry name" value="Serine/threonine-protein kinase ark1"/>
    <property type="match status" value="1"/>
</dbReference>
<evidence type="ECO:0000256" key="11">
    <source>
        <dbReference type="PROSITE-ProRule" id="PRU10141"/>
    </source>
</evidence>
<dbReference type="PROSITE" id="PS50011">
    <property type="entry name" value="PROTEIN_KINASE_DOM"/>
    <property type="match status" value="1"/>
</dbReference>
<dbReference type="InterPro" id="IPR000719">
    <property type="entry name" value="Prot_kinase_dom"/>
</dbReference>
<reference evidence="16 17" key="1">
    <citation type="journal article" date="2023" name="BMC Biol.">
        <title>The compact genome of the sponge Oopsacas minuta (Hexactinellida) is lacking key metazoan core genes.</title>
        <authorList>
            <person name="Santini S."/>
            <person name="Schenkelaars Q."/>
            <person name="Jourda C."/>
            <person name="Duchesne M."/>
            <person name="Belahbib H."/>
            <person name="Rocher C."/>
            <person name="Selva M."/>
            <person name="Riesgo A."/>
            <person name="Vervoort M."/>
            <person name="Leys S.P."/>
            <person name="Kodjabachian L."/>
            <person name="Le Bivic A."/>
            <person name="Borchiellini C."/>
            <person name="Claverie J.M."/>
            <person name="Renard E."/>
        </authorList>
    </citation>
    <scope>NUCLEOTIDE SEQUENCE [LARGE SCALE GENOMIC DNA]</scope>
    <source>
        <strain evidence="16">SPO-2</strain>
    </source>
</reference>
<dbReference type="EMBL" id="JAKMXF010000044">
    <property type="protein sequence ID" value="KAI6660065.1"/>
    <property type="molecule type" value="Genomic_DNA"/>
</dbReference>
<evidence type="ECO:0000256" key="7">
    <source>
        <dbReference type="ARBA" id="ARBA00048679"/>
    </source>
</evidence>
<feature type="active site" description="Proton acceptor" evidence="8">
    <location>
        <position position="164"/>
    </location>
</feature>
<keyword evidence="17" id="KW-1185">Reference proteome</keyword>
<evidence type="ECO:0000256" key="14">
    <source>
        <dbReference type="SAM" id="MobiDB-lite"/>
    </source>
</evidence>
<dbReference type="GO" id="GO:0005524">
    <property type="term" value="F:ATP binding"/>
    <property type="evidence" value="ECO:0007669"/>
    <property type="project" value="UniProtKB-UniRule"/>
</dbReference>
<keyword evidence="3 9" id="KW-0547">Nucleotide-binding</keyword>
<dbReference type="InterPro" id="IPR030616">
    <property type="entry name" value="Aur-like"/>
</dbReference>
<keyword evidence="2 13" id="KW-0808">Transferase</keyword>
<dbReference type="InterPro" id="IPR011009">
    <property type="entry name" value="Kinase-like_dom_sf"/>
</dbReference>
<evidence type="ECO:0000259" key="15">
    <source>
        <dbReference type="PROSITE" id="PS50011"/>
    </source>
</evidence>
<evidence type="ECO:0000256" key="13">
    <source>
        <dbReference type="RuleBase" id="RU367134"/>
    </source>
</evidence>
<evidence type="ECO:0000256" key="10">
    <source>
        <dbReference type="PIRSR" id="PIRSR630616-3"/>
    </source>
</evidence>
<evidence type="ECO:0000256" key="9">
    <source>
        <dbReference type="PIRSR" id="PIRSR630616-2"/>
    </source>
</evidence>